<keyword evidence="1" id="KW-0732">Signal</keyword>
<dbReference type="Proteomes" id="UP001178461">
    <property type="component" value="Chromosome 4"/>
</dbReference>
<gene>
    <name evidence="2" type="ORF">PODLI_1B036341</name>
</gene>
<evidence type="ECO:0000313" key="2">
    <source>
        <dbReference type="EMBL" id="CAI5772886.1"/>
    </source>
</evidence>
<sequence>MSASVLQVATCVVLLTGVWGLPFVSEEEANEFLGLRRQALFSGYWDPASPQNGWGMTMAEQASEYWTSLRTSAQYYMDLGSVAFDTDKARDHINSYMDLLRESGAHLQQQKRKRHIITPEPVIDPYCP</sequence>
<protein>
    <submittedName>
        <fullName evidence="2">Uncharacterized protein</fullName>
    </submittedName>
</protein>
<dbReference type="AlphaFoldDB" id="A0AA35P299"/>
<keyword evidence="3" id="KW-1185">Reference proteome</keyword>
<evidence type="ECO:0000256" key="1">
    <source>
        <dbReference type="SAM" id="SignalP"/>
    </source>
</evidence>
<accession>A0AA35P299</accession>
<feature type="chain" id="PRO_5041223416" evidence="1">
    <location>
        <begin position="21"/>
        <end position="128"/>
    </location>
</feature>
<feature type="signal peptide" evidence="1">
    <location>
        <begin position="1"/>
        <end position="20"/>
    </location>
</feature>
<evidence type="ECO:0000313" key="3">
    <source>
        <dbReference type="Proteomes" id="UP001178461"/>
    </source>
</evidence>
<dbReference type="EMBL" id="OX395129">
    <property type="protein sequence ID" value="CAI5772886.1"/>
    <property type="molecule type" value="Genomic_DNA"/>
</dbReference>
<proteinExistence type="predicted"/>
<reference evidence="2" key="1">
    <citation type="submission" date="2022-12" db="EMBL/GenBank/DDBJ databases">
        <authorList>
            <person name="Alioto T."/>
            <person name="Alioto T."/>
            <person name="Gomez Garrido J."/>
        </authorList>
    </citation>
    <scope>NUCLEOTIDE SEQUENCE</scope>
</reference>
<name>A0AA35P299_9SAUR</name>
<organism evidence="2 3">
    <name type="scientific">Podarcis lilfordi</name>
    <name type="common">Lilford's wall lizard</name>
    <dbReference type="NCBI Taxonomy" id="74358"/>
    <lineage>
        <taxon>Eukaryota</taxon>
        <taxon>Metazoa</taxon>
        <taxon>Chordata</taxon>
        <taxon>Craniata</taxon>
        <taxon>Vertebrata</taxon>
        <taxon>Euteleostomi</taxon>
        <taxon>Lepidosauria</taxon>
        <taxon>Squamata</taxon>
        <taxon>Bifurcata</taxon>
        <taxon>Unidentata</taxon>
        <taxon>Episquamata</taxon>
        <taxon>Laterata</taxon>
        <taxon>Lacertibaenia</taxon>
        <taxon>Lacertidae</taxon>
        <taxon>Podarcis</taxon>
    </lineage>
</organism>